<dbReference type="GO" id="GO:0008270">
    <property type="term" value="F:zinc ion binding"/>
    <property type="evidence" value="ECO:0007669"/>
    <property type="project" value="InterPro"/>
</dbReference>
<evidence type="ECO:0000256" key="1">
    <source>
        <dbReference type="SAM" id="MobiDB-lite"/>
    </source>
</evidence>
<evidence type="ECO:0000313" key="3">
    <source>
        <dbReference type="EMBL" id="ORZ41135.1"/>
    </source>
</evidence>
<feature type="region of interest" description="Disordered" evidence="1">
    <location>
        <begin position="692"/>
        <end position="712"/>
    </location>
</feature>
<feature type="compositionally biased region" description="Low complexity" evidence="1">
    <location>
        <begin position="465"/>
        <end position="482"/>
    </location>
</feature>
<dbReference type="AlphaFoldDB" id="A0A1Y2I2Q2"/>
<feature type="region of interest" description="Disordered" evidence="1">
    <location>
        <begin position="400"/>
        <end position="420"/>
    </location>
</feature>
<dbReference type="Gene3D" id="3.30.50.10">
    <property type="entry name" value="Erythroid Transcription Factor GATA-1, subunit A"/>
    <property type="match status" value="1"/>
</dbReference>
<dbReference type="InterPro" id="IPR000679">
    <property type="entry name" value="Znf_GATA"/>
</dbReference>
<dbReference type="EMBL" id="MCFL01000002">
    <property type="protein sequence ID" value="ORZ41135.1"/>
    <property type="molecule type" value="Genomic_DNA"/>
</dbReference>
<dbReference type="GO" id="GO:0006355">
    <property type="term" value="P:regulation of DNA-templated transcription"/>
    <property type="evidence" value="ECO:0007669"/>
    <property type="project" value="InterPro"/>
</dbReference>
<organism evidence="3 4">
    <name type="scientific">Catenaria anguillulae PL171</name>
    <dbReference type="NCBI Taxonomy" id="765915"/>
    <lineage>
        <taxon>Eukaryota</taxon>
        <taxon>Fungi</taxon>
        <taxon>Fungi incertae sedis</taxon>
        <taxon>Blastocladiomycota</taxon>
        <taxon>Blastocladiomycetes</taxon>
        <taxon>Blastocladiales</taxon>
        <taxon>Catenariaceae</taxon>
        <taxon>Catenaria</taxon>
    </lineage>
</organism>
<dbReference type="Proteomes" id="UP000193411">
    <property type="component" value="Unassembled WGS sequence"/>
</dbReference>
<feature type="region of interest" description="Disordered" evidence="1">
    <location>
        <begin position="465"/>
        <end position="486"/>
    </location>
</feature>
<dbReference type="SUPFAM" id="SSF57716">
    <property type="entry name" value="Glucocorticoid receptor-like (DNA-binding domain)"/>
    <property type="match status" value="1"/>
</dbReference>
<proteinExistence type="predicted"/>
<keyword evidence="4" id="KW-1185">Reference proteome</keyword>
<dbReference type="SMART" id="SM00401">
    <property type="entry name" value="ZnF_GATA"/>
    <property type="match status" value="1"/>
</dbReference>
<accession>A0A1Y2I2Q2</accession>
<dbReference type="GO" id="GO:0043565">
    <property type="term" value="F:sequence-specific DNA binding"/>
    <property type="evidence" value="ECO:0007669"/>
    <property type="project" value="InterPro"/>
</dbReference>
<gene>
    <name evidence="3" type="ORF">BCR44DRAFT_250962</name>
</gene>
<reference evidence="3 4" key="1">
    <citation type="submission" date="2016-07" db="EMBL/GenBank/DDBJ databases">
        <title>Pervasive Adenine N6-methylation of Active Genes in Fungi.</title>
        <authorList>
            <consortium name="DOE Joint Genome Institute"/>
            <person name="Mondo S.J."/>
            <person name="Dannebaum R.O."/>
            <person name="Kuo R.C."/>
            <person name="Labutti K."/>
            <person name="Haridas S."/>
            <person name="Kuo A."/>
            <person name="Salamov A."/>
            <person name="Ahrendt S.R."/>
            <person name="Lipzen A."/>
            <person name="Sullivan W."/>
            <person name="Andreopoulos W.B."/>
            <person name="Clum A."/>
            <person name="Lindquist E."/>
            <person name="Daum C."/>
            <person name="Ramamoorthy G.K."/>
            <person name="Gryganskyi A."/>
            <person name="Culley D."/>
            <person name="Magnuson J.K."/>
            <person name="James T.Y."/>
            <person name="O'Malley M.A."/>
            <person name="Stajich J.E."/>
            <person name="Spatafora J.W."/>
            <person name="Visel A."/>
            <person name="Grigoriev I.V."/>
        </authorList>
    </citation>
    <scope>NUCLEOTIDE SEQUENCE [LARGE SCALE GENOMIC DNA]</scope>
    <source>
        <strain evidence="3 4">PL171</strain>
    </source>
</reference>
<feature type="domain" description="GATA-type" evidence="2">
    <location>
        <begin position="497"/>
        <end position="546"/>
    </location>
</feature>
<feature type="region of interest" description="Disordered" evidence="1">
    <location>
        <begin position="189"/>
        <end position="214"/>
    </location>
</feature>
<comment type="caution">
    <text evidence="3">The sequence shown here is derived from an EMBL/GenBank/DDBJ whole genome shotgun (WGS) entry which is preliminary data.</text>
</comment>
<protein>
    <recommendedName>
        <fullName evidence="2">GATA-type domain-containing protein</fullName>
    </recommendedName>
</protein>
<dbReference type="InterPro" id="IPR013088">
    <property type="entry name" value="Znf_NHR/GATA"/>
</dbReference>
<evidence type="ECO:0000313" key="4">
    <source>
        <dbReference type="Proteomes" id="UP000193411"/>
    </source>
</evidence>
<name>A0A1Y2I2Q2_9FUNG</name>
<evidence type="ECO:0000259" key="2">
    <source>
        <dbReference type="SMART" id="SM00401"/>
    </source>
</evidence>
<dbReference type="OrthoDB" id="5863171at2759"/>
<dbReference type="STRING" id="765915.A0A1Y2I2Q2"/>
<sequence length="712" mass="76068">MCAPCAAKLRNMPVVRGMSGDGASGESVIDRYYRGKDVRAESVVPGLFECVYRWATAVVVDETPANAQDATVAVVAGVASGRRSMSVGGAAMAPVPVPARCSSVPVAGAPFQRDEGYFGMTDDEMMGGGSKPTTPRGSLLDALDLGLTTVPDADMALLTAIGLTPKSLVLAGPLDAHHVPRALQMLAASADAAKPSKRNRPKRQDLETSSATSDELAQSLAPSICAAATSVLGGPLVAPDFACPAPRRAPAPLVFPQVRRLLPVTHQVYPTPDLVSVTVSPELIGQDEQDEIWHVGAPMAFSGGAEEQSVCEFQSSRETKQLLPKDRACVKATIRGGVRKYRRQRAHWTDALASLTVAKALVVGLAEQTGDAGGSTSSTVKSVNRAGQLHVTTTVAPRVEQTSKPVRKKRKDAGIKRGPMKKPDLTIKVLPFTDAVHFDASTTLPTPLSPASIFVRAQSILSASSASTSTSASRASTPLLSSMPADPQDTIWTRLTKGGKRWCLVCGTTYTTQWREGPWGKQTVCNRHGLALKGKPNADSAPRLDLSPWAHERKEDRTAPLFHQVCFTCHKEEVPHAAAQLKGDLLRCGGCGLAVHCASDQCMKLVPEQQFAHVKSPGSNRDEASDPVWFCTNACVDAYWKCMRGETPVIDDSFLKRNVKNNPQTHQLLTGPPVTTVTPPTVPETAVMTLPVNAPTPRKRRRNATESDSDYY</sequence>